<dbReference type="Pfam" id="PF00512">
    <property type="entry name" value="HisKA"/>
    <property type="match status" value="1"/>
</dbReference>
<organism evidence="9 10">
    <name type="scientific">Dyella tabacisoli</name>
    <dbReference type="NCBI Taxonomy" id="2282381"/>
    <lineage>
        <taxon>Bacteria</taxon>
        <taxon>Pseudomonadati</taxon>
        <taxon>Pseudomonadota</taxon>
        <taxon>Gammaproteobacteria</taxon>
        <taxon>Lysobacterales</taxon>
        <taxon>Rhodanobacteraceae</taxon>
        <taxon>Dyella</taxon>
    </lineage>
</organism>
<protein>
    <recommendedName>
        <fullName evidence="2">histidine kinase</fullName>
        <ecNumber evidence="2">2.7.13.3</ecNumber>
    </recommendedName>
</protein>
<keyword evidence="4" id="KW-0808">Transferase</keyword>
<dbReference type="InterPro" id="IPR050428">
    <property type="entry name" value="TCS_sensor_his_kinase"/>
</dbReference>
<dbReference type="SUPFAM" id="SSF55874">
    <property type="entry name" value="ATPase domain of HSP90 chaperone/DNA topoisomerase II/histidine kinase"/>
    <property type="match status" value="1"/>
</dbReference>
<evidence type="ECO:0000313" key="10">
    <source>
        <dbReference type="Proteomes" id="UP000253782"/>
    </source>
</evidence>
<dbReference type="InterPro" id="IPR013727">
    <property type="entry name" value="2CSK_N"/>
</dbReference>
<dbReference type="Pfam" id="PF02518">
    <property type="entry name" value="HATPase_c"/>
    <property type="match status" value="1"/>
</dbReference>
<evidence type="ECO:0000259" key="8">
    <source>
        <dbReference type="PROSITE" id="PS50109"/>
    </source>
</evidence>
<evidence type="ECO:0000313" key="9">
    <source>
        <dbReference type="EMBL" id="RDD82385.1"/>
    </source>
</evidence>
<reference evidence="9 10" key="1">
    <citation type="submission" date="2018-07" db="EMBL/GenBank/DDBJ databases">
        <title>Dyella tabacisoli L4-6T, whole genome shotgun sequence.</title>
        <authorList>
            <person name="Zhou X.-K."/>
            <person name="Li W.-J."/>
            <person name="Duan Y.-Q."/>
        </authorList>
    </citation>
    <scope>NUCLEOTIDE SEQUENCE [LARGE SCALE GENOMIC DNA]</scope>
    <source>
        <strain evidence="9 10">L4-6</strain>
    </source>
</reference>
<dbReference type="PROSITE" id="PS50109">
    <property type="entry name" value="HIS_KIN"/>
    <property type="match status" value="1"/>
</dbReference>
<dbReference type="Proteomes" id="UP000253782">
    <property type="component" value="Unassembled WGS sequence"/>
</dbReference>
<dbReference type="Gene3D" id="1.10.287.130">
    <property type="match status" value="1"/>
</dbReference>
<dbReference type="AlphaFoldDB" id="A0A369UQQ1"/>
<dbReference type="SMART" id="SM00388">
    <property type="entry name" value="HisKA"/>
    <property type="match status" value="1"/>
</dbReference>
<dbReference type="SMART" id="SM00387">
    <property type="entry name" value="HATPase_c"/>
    <property type="match status" value="1"/>
</dbReference>
<dbReference type="RefSeq" id="WP_114845004.1">
    <property type="nucleotide sequence ID" value="NZ_JBHSPE010000008.1"/>
</dbReference>
<evidence type="ECO:0000256" key="7">
    <source>
        <dbReference type="ARBA" id="ARBA00022989"/>
    </source>
</evidence>
<comment type="caution">
    <text evidence="9">The sequence shown here is derived from an EMBL/GenBank/DDBJ whole genome shotgun (WGS) entry which is preliminary data.</text>
</comment>
<dbReference type="SUPFAM" id="SSF47384">
    <property type="entry name" value="Homodimeric domain of signal transducing histidine kinase"/>
    <property type="match status" value="1"/>
</dbReference>
<dbReference type="InterPro" id="IPR036097">
    <property type="entry name" value="HisK_dim/P_sf"/>
</dbReference>
<dbReference type="OrthoDB" id="9804645at2"/>
<evidence type="ECO:0000256" key="3">
    <source>
        <dbReference type="ARBA" id="ARBA00022553"/>
    </source>
</evidence>
<dbReference type="CDD" id="cd00075">
    <property type="entry name" value="HATPase"/>
    <property type="match status" value="1"/>
</dbReference>
<keyword evidence="6 9" id="KW-0418">Kinase</keyword>
<name>A0A369UQQ1_9GAMM</name>
<dbReference type="PANTHER" id="PTHR45436:SF5">
    <property type="entry name" value="SENSOR HISTIDINE KINASE TRCS"/>
    <property type="match status" value="1"/>
</dbReference>
<keyword evidence="7" id="KW-0472">Membrane</keyword>
<keyword evidence="5" id="KW-0812">Transmembrane</keyword>
<dbReference type="EC" id="2.7.13.3" evidence="2"/>
<evidence type="ECO:0000256" key="5">
    <source>
        <dbReference type="ARBA" id="ARBA00022692"/>
    </source>
</evidence>
<sequence length="474" mass="51364">MKTSDTPSIRRRLLSYLLAPLLLLLVLGVAVDHQVIVNPIYSTFDRSLSRAALAIAAHIRRTPDGQLDIPIPDRPPAPLRAPPQEKFFYRVSTLDGNTIAGDAQLPIVAAGRNSKGLDYADVTYQGLQLRLVSYRTTEAGEPLVVSAAEIPFRRDRAVHRMDVSFGINNSIQMLLMLGTALLGITIALRPLRRLREQIVGCAPQALNPISTAEVPAEVRPLVDSLNTLLVSVRDATLAQQHFLANAAHQLRTPLTGLKAQLEVLGQEASGSPLQARITQLHGGIDRLAHTANQLLALARAEPSAHLASHFTQIELPALIGAVIGNSLDHALQRDIDLGADCQPAQVYGVYWLLRELLLNLLDNAIRHTPLGGHITLRCGIELGQPFLEVDDSGPGIPIAERERVRERFYHGTGSERDSCGLGLAIVDEAARAHGAHFSILDSHDCQGARMRIDFPAPSNVSPAGALPSEKPSKR</sequence>
<dbReference type="InterPro" id="IPR003661">
    <property type="entry name" value="HisK_dim/P_dom"/>
</dbReference>
<keyword evidence="7" id="KW-1133">Transmembrane helix</keyword>
<dbReference type="CDD" id="cd00082">
    <property type="entry name" value="HisKA"/>
    <property type="match status" value="1"/>
</dbReference>
<evidence type="ECO:0000256" key="6">
    <source>
        <dbReference type="ARBA" id="ARBA00022777"/>
    </source>
</evidence>
<feature type="domain" description="Histidine kinase" evidence="8">
    <location>
        <begin position="245"/>
        <end position="458"/>
    </location>
</feature>
<proteinExistence type="predicted"/>
<comment type="catalytic activity">
    <reaction evidence="1">
        <text>ATP + protein L-histidine = ADP + protein N-phospho-L-histidine.</text>
        <dbReference type="EC" id="2.7.13.3"/>
    </reaction>
</comment>
<evidence type="ECO:0000256" key="4">
    <source>
        <dbReference type="ARBA" id="ARBA00022679"/>
    </source>
</evidence>
<dbReference type="Gene3D" id="3.30.565.10">
    <property type="entry name" value="Histidine kinase-like ATPase, C-terminal domain"/>
    <property type="match status" value="1"/>
</dbReference>
<dbReference type="EMBL" id="QQAH01000006">
    <property type="protein sequence ID" value="RDD82385.1"/>
    <property type="molecule type" value="Genomic_DNA"/>
</dbReference>
<dbReference type="PANTHER" id="PTHR45436">
    <property type="entry name" value="SENSOR HISTIDINE KINASE YKOH"/>
    <property type="match status" value="1"/>
</dbReference>
<dbReference type="InterPro" id="IPR036890">
    <property type="entry name" value="HATPase_C_sf"/>
</dbReference>
<evidence type="ECO:0000256" key="1">
    <source>
        <dbReference type="ARBA" id="ARBA00000085"/>
    </source>
</evidence>
<accession>A0A369UQQ1</accession>
<gene>
    <name evidence="9" type="ORF">DVJ77_08235</name>
</gene>
<evidence type="ECO:0000256" key="2">
    <source>
        <dbReference type="ARBA" id="ARBA00012438"/>
    </source>
</evidence>
<dbReference type="InterPro" id="IPR003594">
    <property type="entry name" value="HATPase_dom"/>
</dbReference>
<dbReference type="GO" id="GO:0000155">
    <property type="term" value="F:phosphorelay sensor kinase activity"/>
    <property type="evidence" value="ECO:0007669"/>
    <property type="project" value="InterPro"/>
</dbReference>
<keyword evidence="10" id="KW-1185">Reference proteome</keyword>
<keyword evidence="3" id="KW-0597">Phosphoprotein</keyword>
<dbReference type="InterPro" id="IPR005467">
    <property type="entry name" value="His_kinase_dom"/>
</dbReference>
<dbReference type="Pfam" id="PF08521">
    <property type="entry name" value="2CSK_N"/>
    <property type="match status" value="1"/>
</dbReference>